<comment type="catalytic activity">
    <reaction evidence="8 9">
        <text>L-arginyl-[protein] + NAD(+) = N(omega)-(ADP-D-ribosyl)-L-arginyl-[protein] + nicotinamide + H(+)</text>
        <dbReference type="Rhea" id="RHEA:19149"/>
        <dbReference type="Rhea" id="RHEA-COMP:10532"/>
        <dbReference type="Rhea" id="RHEA-COMP:15087"/>
        <dbReference type="ChEBI" id="CHEBI:15378"/>
        <dbReference type="ChEBI" id="CHEBI:17154"/>
        <dbReference type="ChEBI" id="CHEBI:29965"/>
        <dbReference type="ChEBI" id="CHEBI:57540"/>
        <dbReference type="ChEBI" id="CHEBI:142554"/>
        <dbReference type="EC" id="2.4.2.31"/>
    </reaction>
</comment>
<keyword evidence="4" id="KW-0548">Nucleotidyltransferase</keyword>
<evidence type="ECO:0000256" key="8">
    <source>
        <dbReference type="ARBA" id="ARBA00047597"/>
    </source>
</evidence>
<evidence type="ECO:0000313" key="11">
    <source>
        <dbReference type="EMBL" id="CAF1676150.1"/>
    </source>
</evidence>
<dbReference type="Gene3D" id="2.60.40.10">
    <property type="entry name" value="Immunoglobulins"/>
    <property type="match status" value="2"/>
</dbReference>
<dbReference type="GO" id="GO:0005886">
    <property type="term" value="C:plasma membrane"/>
    <property type="evidence" value="ECO:0007669"/>
    <property type="project" value="TreeGrafter"/>
</dbReference>
<dbReference type="OrthoDB" id="152385at2759"/>
<dbReference type="PROSITE" id="PS50835">
    <property type="entry name" value="IG_LIKE"/>
    <property type="match status" value="2"/>
</dbReference>
<dbReference type="InterPro" id="IPR013098">
    <property type="entry name" value="Ig_I-set"/>
</dbReference>
<dbReference type="InterPro" id="IPR036179">
    <property type="entry name" value="Ig-like_dom_sf"/>
</dbReference>
<dbReference type="SUPFAM" id="SSF48726">
    <property type="entry name" value="Immunoglobulin"/>
    <property type="match status" value="2"/>
</dbReference>
<dbReference type="FunFam" id="2.60.40.10:FF:000032">
    <property type="entry name" value="palladin isoform X1"/>
    <property type="match status" value="1"/>
</dbReference>
<evidence type="ECO:0000256" key="3">
    <source>
        <dbReference type="ARBA" id="ARBA00022679"/>
    </source>
</evidence>
<evidence type="ECO:0000256" key="7">
    <source>
        <dbReference type="ARBA" id="ARBA00023319"/>
    </source>
</evidence>
<evidence type="ECO:0000256" key="2">
    <source>
        <dbReference type="ARBA" id="ARBA00022676"/>
    </source>
</evidence>
<dbReference type="SMART" id="SM00408">
    <property type="entry name" value="IGc2"/>
    <property type="match status" value="2"/>
</dbReference>
<dbReference type="AlphaFoldDB" id="A0A816GQD7"/>
<keyword evidence="6" id="KW-1015">Disulfide bond</keyword>
<proteinExistence type="inferred from homology"/>
<dbReference type="InterPro" id="IPR013783">
    <property type="entry name" value="Ig-like_fold"/>
</dbReference>
<dbReference type="InterPro" id="IPR003599">
    <property type="entry name" value="Ig_sub"/>
</dbReference>
<dbReference type="GO" id="GO:0007156">
    <property type="term" value="P:homophilic cell adhesion via plasma membrane adhesion molecules"/>
    <property type="evidence" value="ECO:0007669"/>
    <property type="project" value="TreeGrafter"/>
</dbReference>
<keyword evidence="7" id="KW-0393">Immunoglobulin domain</keyword>
<accession>A0A816GQD7</accession>
<dbReference type="SUPFAM" id="SSF56399">
    <property type="entry name" value="ADP-ribosylation"/>
    <property type="match status" value="1"/>
</dbReference>
<evidence type="ECO:0000256" key="5">
    <source>
        <dbReference type="ARBA" id="ARBA00022729"/>
    </source>
</evidence>
<dbReference type="EMBL" id="CAJNOW010019912">
    <property type="protein sequence ID" value="CAF1676150.1"/>
    <property type="molecule type" value="Genomic_DNA"/>
</dbReference>
<evidence type="ECO:0000313" key="12">
    <source>
        <dbReference type="Proteomes" id="UP000663834"/>
    </source>
</evidence>
<dbReference type="GO" id="GO:0016779">
    <property type="term" value="F:nucleotidyltransferase activity"/>
    <property type="evidence" value="ECO:0007669"/>
    <property type="project" value="UniProtKB-KW"/>
</dbReference>
<comment type="similarity">
    <text evidence="1 9">Belongs to the Arg-specific ADP-ribosyltransferase family.</text>
</comment>
<name>A0A816GQD7_9BILA</name>
<reference evidence="11" key="1">
    <citation type="submission" date="2021-02" db="EMBL/GenBank/DDBJ databases">
        <authorList>
            <person name="Nowell W R."/>
        </authorList>
    </citation>
    <scope>NUCLEOTIDE SEQUENCE</scope>
</reference>
<dbReference type="Gene3D" id="3.90.176.10">
    <property type="entry name" value="Toxin ADP-ribosyltransferase, Chain A, domain 1"/>
    <property type="match status" value="1"/>
</dbReference>
<evidence type="ECO:0000259" key="10">
    <source>
        <dbReference type="PROSITE" id="PS50835"/>
    </source>
</evidence>
<evidence type="ECO:0000256" key="6">
    <source>
        <dbReference type="ARBA" id="ARBA00023157"/>
    </source>
</evidence>
<keyword evidence="5" id="KW-0732">Signal</keyword>
<evidence type="ECO:0000256" key="4">
    <source>
        <dbReference type="ARBA" id="ARBA00022695"/>
    </source>
</evidence>
<dbReference type="InterPro" id="IPR003598">
    <property type="entry name" value="Ig_sub2"/>
</dbReference>
<protein>
    <recommendedName>
        <fullName evidence="9">NAD(P)(+)--arginine ADP-ribosyltransferase</fullName>
        <ecNumber evidence="9">2.4.2.31</ecNumber>
    </recommendedName>
    <alternativeName>
        <fullName evidence="9">Mono(ADP-ribosyl)transferase</fullName>
    </alternativeName>
</protein>
<dbReference type="Pfam" id="PF01129">
    <property type="entry name" value="ART"/>
    <property type="match status" value="1"/>
</dbReference>
<evidence type="ECO:0000256" key="1">
    <source>
        <dbReference type="ARBA" id="ARBA00009558"/>
    </source>
</evidence>
<dbReference type="InterPro" id="IPR007110">
    <property type="entry name" value="Ig-like_dom"/>
</dbReference>
<feature type="domain" description="Ig-like" evidence="10">
    <location>
        <begin position="747"/>
        <end position="842"/>
    </location>
</feature>
<dbReference type="PANTHER" id="PTHR45080">
    <property type="entry name" value="CONTACTIN 5"/>
    <property type="match status" value="1"/>
</dbReference>
<sequence length="848" mass="96288">MSSTGQRFTDVEIENKRLPACYGYITSALVSLDEAMGYVRALLPQIDRFVTLAKRHGVFPNEHNLSKDEAASVYLYTMEISEEASVYSVLNRTLRADDRSQVRPWFSYLKLLDSAASKLPNFKGIVWRGVNRDVSETFKRGERITWWSVSSCSTSMDIISSFLGTNPQSTLFNIECATGKSIATYTCYPNENEVILMPGTMFEVMSNPLHHPGGLHVIHLKEITDDEEHEATKPATAVASAPISDIDSITDVCQTNVDNTHYEISCLIWLDANVNAKETRDTESKLGSIINHFKKFPDVAQCRKYIEEQSQKDQLVIIVSGHLGQELVPSVHQLQQVVSFYVYCMNKKFNEQWACKFTKVRGVVVDIDELISRIKTDHKIQKMMKEPLSMNAISRSTITEKLGHVVDDDVLKLAKNEIIHVLQLEDDESKDEIVHDLMENGRQSLSKYEDDLLPGIYTAAINENDGDFMKSLKYYFEQQWKVQYGSNEWFILFLKKHKDSQNYQCVMNRAAEYGNKYMKNCPILSIVLQLVFEGIDDQCLTELNVFNDLWLTITNDGLKSIEKYSDYVAKDLLDTIIEKKQLVLFQALREYYRPQLFQLLKDSKINNTDNLYEFALDNVAEYGWLTGLQKLQNKIVPKYFKTLLAKTPIPPKVEAHKPENDQSCIAGQDTHISWKFSGIEKPQVTWFLNGQPIPTNDRIQVTETDDGTSELSIHPAELADQGIYTAMATNSVGKAEAKTTLFIIIKPMITVNLDGSLRAMKDETMTLRIVASGTPKPDIVWMKGSNEIKPNDRVHETTENHDDDDYIYTLIISHVEPEDQGEYSAKISNIGESIVSNKCKVTVSSTSS</sequence>
<keyword evidence="3 9" id="KW-0808">Transferase</keyword>
<gene>
    <name evidence="11" type="ORF">KQP761_LOCUS35425</name>
</gene>
<dbReference type="Pfam" id="PF07679">
    <property type="entry name" value="I-set"/>
    <property type="match status" value="2"/>
</dbReference>
<dbReference type="Proteomes" id="UP000663834">
    <property type="component" value="Unassembled WGS sequence"/>
</dbReference>
<keyword evidence="9" id="KW-0520">NAD</keyword>
<dbReference type="PROSITE" id="PS51996">
    <property type="entry name" value="TR_MART"/>
    <property type="match status" value="1"/>
</dbReference>
<organism evidence="11 12">
    <name type="scientific">Rotaria magnacalcarata</name>
    <dbReference type="NCBI Taxonomy" id="392030"/>
    <lineage>
        <taxon>Eukaryota</taxon>
        <taxon>Metazoa</taxon>
        <taxon>Spiralia</taxon>
        <taxon>Gnathifera</taxon>
        <taxon>Rotifera</taxon>
        <taxon>Eurotatoria</taxon>
        <taxon>Bdelloidea</taxon>
        <taxon>Philodinida</taxon>
        <taxon>Philodinidae</taxon>
        <taxon>Rotaria</taxon>
    </lineage>
</organism>
<evidence type="ECO:0000256" key="9">
    <source>
        <dbReference type="RuleBase" id="RU361228"/>
    </source>
</evidence>
<dbReference type="InterPro" id="IPR050958">
    <property type="entry name" value="Cell_Adh-Cytoskel_Orgn"/>
</dbReference>
<comment type="caution">
    <text evidence="11">The sequence shown here is derived from an EMBL/GenBank/DDBJ whole genome shotgun (WGS) entry which is preliminary data.</text>
</comment>
<keyword evidence="9" id="KW-0521">NADP</keyword>
<dbReference type="SMART" id="SM00409">
    <property type="entry name" value="IG"/>
    <property type="match status" value="2"/>
</dbReference>
<dbReference type="EC" id="2.4.2.31" evidence="9"/>
<dbReference type="InterPro" id="IPR000768">
    <property type="entry name" value="ART"/>
</dbReference>
<dbReference type="PANTHER" id="PTHR45080:SF8">
    <property type="entry name" value="IG-LIKE DOMAIN-CONTAINING PROTEIN"/>
    <property type="match status" value="1"/>
</dbReference>
<dbReference type="GO" id="GO:0106274">
    <property type="term" value="F:NAD+-protein-arginine ADP-ribosyltransferase activity"/>
    <property type="evidence" value="ECO:0007669"/>
    <property type="project" value="UniProtKB-EC"/>
</dbReference>
<keyword evidence="2 9" id="KW-0328">Glycosyltransferase</keyword>
<feature type="domain" description="Ig-like" evidence="10">
    <location>
        <begin position="637"/>
        <end position="742"/>
    </location>
</feature>